<dbReference type="Proteomes" id="UP000886043">
    <property type="component" value="Unassembled WGS sequence"/>
</dbReference>
<evidence type="ECO:0000256" key="2">
    <source>
        <dbReference type="ARBA" id="ARBA00022723"/>
    </source>
</evidence>
<dbReference type="Pfam" id="PF04060">
    <property type="entry name" value="FeS"/>
    <property type="match status" value="1"/>
</dbReference>
<accession>A0A7C3CND4</accession>
<comment type="caution">
    <text evidence="6">The sequence shown here is derived from an EMBL/GenBank/DDBJ whole genome shotgun (WGS) entry which is preliminary data.</text>
</comment>
<dbReference type="Gene3D" id="1.10.15.40">
    <property type="entry name" value="Electron transport complex subunit B, putative Fe-S cluster"/>
    <property type="match status" value="1"/>
</dbReference>
<feature type="domain" description="4Fe-4S" evidence="5">
    <location>
        <begin position="112"/>
        <end position="172"/>
    </location>
</feature>
<protein>
    <recommendedName>
        <fullName evidence="5">4Fe-4S domain-containing protein</fullName>
    </recommendedName>
</protein>
<dbReference type="EMBL" id="DRMH01000078">
    <property type="protein sequence ID" value="HFC98015.1"/>
    <property type="molecule type" value="Genomic_DNA"/>
</dbReference>
<dbReference type="PANTHER" id="PTHR36214">
    <property type="match status" value="1"/>
</dbReference>
<sequence length="175" mass="19935">MALLRADFRLEPASCYVDARCPRYKVIVPAETDLAPLLPYLNAVAKVMYYDPGEPALVFKFQGFKVAVRRDNVQIGPVPDAEIGRRAKEKVEEFLEKVWAERENITPRHDPRTLPPPLEIYRLLPGTNCGQCGELTCMAFAVKLCALEAEPSDCRPLYEDPKFSDRRRELEAFFS</sequence>
<keyword evidence="3" id="KW-0408">Iron</keyword>
<dbReference type="InterPro" id="IPR007202">
    <property type="entry name" value="4Fe-4S_dom"/>
</dbReference>
<evidence type="ECO:0000313" key="6">
    <source>
        <dbReference type="EMBL" id="HFC98015.1"/>
    </source>
</evidence>
<evidence type="ECO:0000256" key="1">
    <source>
        <dbReference type="ARBA" id="ARBA00022485"/>
    </source>
</evidence>
<keyword evidence="1" id="KW-0004">4Fe-4S</keyword>
<dbReference type="PROSITE" id="PS51656">
    <property type="entry name" value="4FE4S"/>
    <property type="match status" value="1"/>
</dbReference>
<proteinExistence type="predicted"/>
<gene>
    <name evidence="6" type="ORF">ENJ40_06110</name>
</gene>
<evidence type="ECO:0000256" key="4">
    <source>
        <dbReference type="ARBA" id="ARBA00023014"/>
    </source>
</evidence>
<reference evidence="6" key="1">
    <citation type="journal article" date="2020" name="mSystems">
        <title>Genome- and Community-Level Interaction Insights into Carbon Utilization and Element Cycling Functions of Hydrothermarchaeota in Hydrothermal Sediment.</title>
        <authorList>
            <person name="Zhou Z."/>
            <person name="Liu Y."/>
            <person name="Xu W."/>
            <person name="Pan J."/>
            <person name="Luo Z.H."/>
            <person name="Li M."/>
        </authorList>
    </citation>
    <scope>NUCLEOTIDE SEQUENCE [LARGE SCALE GENOMIC DNA]</scope>
    <source>
        <strain evidence="6">HyVt-483</strain>
    </source>
</reference>
<keyword evidence="4" id="KW-0411">Iron-sulfur</keyword>
<evidence type="ECO:0000259" key="5">
    <source>
        <dbReference type="PROSITE" id="PS51656"/>
    </source>
</evidence>
<dbReference type="GO" id="GO:0051539">
    <property type="term" value="F:4 iron, 4 sulfur cluster binding"/>
    <property type="evidence" value="ECO:0007669"/>
    <property type="project" value="UniProtKB-KW"/>
</dbReference>
<dbReference type="AlphaFoldDB" id="A0A7C3CND4"/>
<dbReference type="InterPro" id="IPR051069">
    <property type="entry name" value="ACDS_complex_subunit"/>
</dbReference>
<name>A0A7C3CND4_9BACT</name>
<organism evidence="6">
    <name type="scientific">Thermosulfurimonas dismutans</name>
    <dbReference type="NCBI Taxonomy" id="999894"/>
    <lineage>
        <taxon>Bacteria</taxon>
        <taxon>Pseudomonadati</taxon>
        <taxon>Thermodesulfobacteriota</taxon>
        <taxon>Thermodesulfobacteria</taxon>
        <taxon>Thermodesulfobacteriales</taxon>
        <taxon>Thermodesulfobacteriaceae</taxon>
        <taxon>Thermosulfurimonas</taxon>
    </lineage>
</organism>
<keyword evidence="2" id="KW-0479">Metal-binding</keyword>
<dbReference type="PANTHER" id="PTHR36214:SF3">
    <property type="entry name" value="ACETYL-COA DECARBONYLASE_SYNTHASE COMPLEX SUBUNIT GAMMA"/>
    <property type="match status" value="1"/>
</dbReference>
<dbReference type="GO" id="GO:0046872">
    <property type="term" value="F:metal ion binding"/>
    <property type="evidence" value="ECO:0007669"/>
    <property type="project" value="UniProtKB-KW"/>
</dbReference>
<evidence type="ECO:0000256" key="3">
    <source>
        <dbReference type="ARBA" id="ARBA00023004"/>
    </source>
</evidence>